<dbReference type="InterPro" id="IPR042128">
    <property type="entry name" value="NuoE_dom"/>
</dbReference>
<dbReference type="Gene3D" id="1.10.10.1590">
    <property type="entry name" value="NADH-quinone oxidoreductase subunit E"/>
    <property type="match status" value="1"/>
</dbReference>
<dbReference type="EMBL" id="JAWDKB010000004">
    <property type="protein sequence ID" value="MDV0443739.1"/>
    <property type="molecule type" value="Genomic_DNA"/>
</dbReference>
<dbReference type="NCBIfam" id="NF005722">
    <property type="entry name" value="PRK07539.1-2"/>
    <property type="match status" value="1"/>
</dbReference>
<organism evidence="8 9">
    <name type="scientific">Methanorbis rubei</name>
    <dbReference type="NCBI Taxonomy" id="3028300"/>
    <lineage>
        <taxon>Archaea</taxon>
        <taxon>Methanobacteriati</taxon>
        <taxon>Methanobacteriota</taxon>
        <taxon>Stenosarchaea group</taxon>
        <taxon>Methanomicrobia</taxon>
        <taxon>Methanomicrobiales</taxon>
        <taxon>Methanocorpusculaceae</taxon>
        <taxon>Methanorbis</taxon>
    </lineage>
</organism>
<feature type="region of interest" description="Disordered" evidence="7">
    <location>
        <begin position="157"/>
        <end position="182"/>
    </location>
</feature>
<dbReference type="PIRSF" id="PIRSF000216">
    <property type="entry name" value="NADH_DH_24kDa"/>
    <property type="match status" value="1"/>
</dbReference>
<evidence type="ECO:0000313" key="9">
    <source>
        <dbReference type="Proteomes" id="UP001283212"/>
    </source>
</evidence>
<dbReference type="Proteomes" id="UP001283212">
    <property type="component" value="Unassembled WGS sequence"/>
</dbReference>
<keyword evidence="5" id="KW-0411">Iron-sulfur</keyword>
<dbReference type="InterPro" id="IPR002023">
    <property type="entry name" value="NuoE-like"/>
</dbReference>
<gene>
    <name evidence="8" type="primary">hndA</name>
    <name evidence="8" type="ORF">McpCs1_11200</name>
</gene>
<dbReference type="InterPro" id="IPR028431">
    <property type="entry name" value="NADP_DH_HndA-like"/>
</dbReference>
<accession>A0AAE4MG31</accession>
<dbReference type="GO" id="GO:0050583">
    <property type="term" value="F:hydrogen dehydrogenase (NADP+) activity"/>
    <property type="evidence" value="ECO:0007669"/>
    <property type="project" value="UniProtKB-EC"/>
</dbReference>
<dbReference type="GO" id="GO:0051537">
    <property type="term" value="F:2 iron, 2 sulfur cluster binding"/>
    <property type="evidence" value="ECO:0007669"/>
    <property type="project" value="UniProtKB-KW"/>
</dbReference>
<dbReference type="AlphaFoldDB" id="A0AAE4MG31"/>
<comment type="cofactor">
    <cofactor evidence="6">
        <name>[2Fe-2S] cluster</name>
        <dbReference type="ChEBI" id="CHEBI:190135"/>
    </cofactor>
</comment>
<keyword evidence="2" id="KW-0001">2Fe-2S</keyword>
<evidence type="ECO:0000256" key="2">
    <source>
        <dbReference type="ARBA" id="ARBA00022714"/>
    </source>
</evidence>
<dbReference type="Gene3D" id="3.40.30.10">
    <property type="entry name" value="Glutaredoxin"/>
    <property type="match status" value="1"/>
</dbReference>
<comment type="similarity">
    <text evidence="1">Belongs to the complex I 24 kDa subunit family.</text>
</comment>
<dbReference type="GO" id="GO:0046872">
    <property type="term" value="F:metal ion binding"/>
    <property type="evidence" value="ECO:0007669"/>
    <property type="project" value="UniProtKB-KW"/>
</dbReference>
<evidence type="ECO:0000256" key="3">
    <source>
        <dbReference type="ARBA" id="ARBA00022723"/>
    </source>
</evidence>
<protein>
    <submittedName>
        <fullName evidence="8">NADP-reducing hydrogenase subunit HndA</fullName>
        <ecNumber evidence="8">1.12.1.3</ecNumber>
    </submittedName>
</protein>
<keyword evidence="3" id="KW-0479">Metal-binding</keyword>
<dbReference type="InterPro" id="IPR041921">
    <property type="entry name" value="NuoE_N"/>
</dbReference>
<keyword evidence="4" id="KW-0408">Iron</keyword>
<dbReference type="CDD" id="cd03064">
    <property type="entry name" value="TRX_Fd_NuoE"/>
    <property type="match status" value="1"/>
</dbReference>
<dbReference type="PANTHER" id="PTHR43342:SF1">
    <property type="entry name" value="BIFURCATING [FEFE] HYDROGENASE GAMMA SUBUNIT"/>
    <property type="match status" value="1"/>
</dbReference>
<evidence type="ECO:0000256" key="4">
    <source>
        <dbReference type="ARBA" id="ARBA00023004"/>
    </source>
</evidence>
<evidence type="ECO:0000256" key="6">
    <source>
        <dbReference type="ARBA" id="ARBA00034078"/>
    </source>
</evidence>
<dbReference type="SUPFAM" id="SSF52833">
    <property type="entry name" value="Thioredoxin-like"/>
    <property type="match status" value="1"/>
</dbReference>
<comment type="caution">
    <text evidence="8">The sequence shown here is derived from an EMBL/GenBank/DDBJ whole genome shotgun (WGS) entry which is preliminary data.</text>
</comment>
<reference evidence="8 9" key="1">
    <citation type="submission" date="2023-06" db="EMBL/GenBank/DDBJ databases">
        <title>Genome sequence of Methancorpusculaceae sp. Cs1.</title>
        <authorList>
            <person name="Protasov E."/>
            <person name="Platt K."/>
            <person name="Poehlein A."/>
            <person name="Daniel R."/>
            <person name="Brune A."/>
        </authorList>
    </citation>
    <scope>NUCLEOTIDE SEQUENCE [LARGE SCALE GENOMIC DNA]</scope>
    <source>
        <strain evidence="8 9">Cs1</strain>
    </source>
</reference>
<evidence type="ECO:0000256" key="5">
    <source>
        <dbReference type="ARBA" id="ARBA00023014"/>
    </source>
</evidence>
<name>A0AAE4MG31_9EURY</name>
<proteinExistence type="inferred from homology"/>
<dbReference type="PANTHER" id="PTHR43342">
    <property type="entry name" value="NADH-QUINONE OXIDOREDUCTASE, E SUBUNIT"/>
    <property type="match status" value="1"/>
</dbReference>
<dbReference type="InterPro" id="IPR036249">
    <property type="entry name" value="Thioredoxin-like_sf"/>
</dbReference>
<evidence type="ECO:0000313" key="8">
    <source>
        <dbReference type="EMBL" id="MDV0443739.1"/>
    </source>
</evidence>
<dbReference type="Pfam" id="PF01257">
    <property type="entry name" value="2Fe-2S_thioredx"/>
    <property type="match status" value="1"/>
</dbReference>
<evidence type="ECO:0000256" key="7">
    <source>
        <dbReference type="SAM" id="MobiDB-lite"/>
    </source>
</evidence>
<evidence type="ECO:0000256" key="1">
    <source>
        <dbReference type="ARBA" id="ARBA00010643"/>
    </source>
</evidence>
<keyword evidence="9" id="KW-1185">Reference proteome</keyword>
<dbReference type="EC" id="1.12.1.3" evidence="8"/>
<dbReference type="RefSeq" id="WP_338096258.1">
    <property type="nucleotide sequence ID" value="NZ_JAWDKB010000004.1"/>
</dbReference>
<keyword evidence="8" id="KW-0560">Oxidoreductase</keyword>
<sequence>MNLNESDTEINEVIKAYPPERQNSLPIMQDLQKKFGYIPRNAFKKIGLYLSCSEAHLYSMATFYKALSLVPQGKHVIRLCDGTTCHIKGSVQLRDEITRLLGIRDGETTSDRLFSLQLVNCIGTCAIAPAILIDETYYGKLTPADLPAILNKYRKMEEEREKEIEKESGMENGEKNEKEEAS</sequence>